<keyword evidence="2 5" id="KW-0812">Transmembrane</keyword>
<evidence type="ECO:0000256" key="2">
    <source>
        <dbReference type="ARBA" id="ARBA00022692"/>
    </source>
</evidence>
<feature type="transmembrane region" description="Helical" evidence="5">
    <location>
        <begin position="20"/>
        <end position="39"/>
    </location>
</feature>
<feature type="transmembrane region" description="Helical" evidence="5">
    <location>
        <begin position="51"/>
        <end position="70"/>
    </location>
</feature>
<proteinExistence type="predicted"/>
<dbReference type="EMBL" id="KJ489399">
    <property type="protein sequence ID" value="AHZ10196.1"/>
    <property type="molecule type" value="Genomic_DNA"/>
</dbReference>
<dbReference type="Proteomes" id="UP000026900">
    <property type="component" value="Segment"/>
</dbReference>
<organism evidence="6 7">
    <name type="scientific">Bacillus phage Hakuna</name>
    <dbReference type="NCBI Taxonomy" id="1486659"/>
    <lineage>
        <taxon>Viruses</taxon>
        <taxon>Duplodnaviria</taxon>
        <taxon>Heunggongvirae</taxon>
        <taxon>Uroviricota</taxon>
        <taxon>Caudoviricetes</taxon>
        <taxon>Herelleviridae</taxon>
        <taxon>Bastillevirinae</taxon>
        <taxon>Wphvirus</taxon>
        <taxon>Wphvirus hakuna</taxon>
    </lineage>
</organism>
<evidence type="ECO:0000313" key="6">
    <source>
        <dbReference type="EMBL" id="AHZ10196.1"/>
    </source>
</evidence>
<name>A0A024B222_9CAUD</name>
<keyword evidence="7" id="KW-1185">Reference proteome</keyword>
<dbReference type="KEGG" id="vg:19526178"/>
<accession>A0A024B222</accession>
<keyword evidence="4 5" id="KW-0472">Membrane</keyword>
<evidence type="ECO:0000256" key="4">
    <source>
        <dbReference type="ARBA" id="ARBA00023136"/>
    </source>
</evidence>
<reference evidence="7" key="1">
    <citation type="submission" date="2014-09" db="EMBL/GenBank/DDBJ databases">
        <authorList>
            <person name="Sauder A.B."/>
            <person name="McKenzie Q.R."/>
            <person name="Temple L.M."/>
            <person name="Alexis B.K."/>
            <person name="Al-Atrache Z."/>
            <person name="Lewis L.O."/>
            <person name="Loesser-Casey K.E."/>
            <person name="Mitchell K.J."/>
        </authorList>
    </citation>
    <scope>NUCLEOTIDE SEQUENCE [LARGE SCALE GENOMIC DNA]</scope>
</reference>
<dbReference type="RefSeq" id="YP_009036627.1">
    <property type="nucleotide sequence ID" value="NC_024213.1"/>
</dbReference>
<evidence type="ECO:0000256" key="5">
    <source>
        <dbReference type="SAM" id="Phobius"/>
    </source>
</evidence>
<evidence type="ECO:0000256" key="3">
    <source>
        <dbReference type="ARBA" id="ARBA00022989"/>
    </source>
</evidence>
<keyword evidence="3 5" id="KW-1133">Transmembrane helix</keyword>
<dbReference type="Pfam" id="PF04688">
    <property type="entry name" value="Holin_SPP1"/>
    <property type="match status" value="1"/>
</dbReference>
<dbReference type="GeneID" id="19526178"/>
<evidence type="ECO:0000313" key="7">
    <source>
        <dbReference type="Proteomes" id="UP000026900"/>
    </source>
</evidence>
<evidence type="ECO:0000256" key="1">
    <source>
        <dbReference type="ARBA" id="ARBA00004370"/>
    </source>
</evidence>
<protein>
    <submittedName>
        <fullName evidence="6">Holin</fullName>
    </submittedName>
</protein>
<comment type="subcellular location">
    <subcellularLocation>
        <location evidence="1">Membrane</location>
    </subcellularLocation>
</comment>
<dbReference type="GO" id="GO:0016020">
    <property type="term" value="C:membrane"/>
    <property type="evidence" value="ECO:0007669"/>
    <property type="project" value="UniProtKB-SubCell"/>
</dbReference>
<sequence>MENKHEVFVPEEAPKIGAATIVRFIVFGVALINAIARLCGHELGLEIDQNVAYDLVSAILLFGSASHMAWKNNAVTKQARLREHAAKQIDLDKGEVK</sequence>
<dbReference type="InterPro" id="IPR006479">
    <property type="entry name" value="Holin"/>
</dbReference>